<name>A0AA39KSZ9_9HYME</name>
<sequence>MTTLKGIFPNPKPPRKKNYVQENVKSLRTMEKYFHSNKEIEKLQKLQTEKQQQFNKYQNIGPRVNSSLHGSCKMSGDNNYINNNYRDNNSNMMNRKSSAPASVKGVDATNRQHDNISNNSRRHRLPAVNLKQRKAPKNKSDIQNTNRSLPDALNLMSLDQDLESSGDSSGKPKCTNRGSQTMDNSNIDAIYSEGVIRYPSSKGQRRSSVQEKSNTKIEMNSQKGCGDMIKHSSTLSGPKENINYVKANKEIPIATKMAAQLNNGILPPNYRKGAIPKYIIERKEELINQQMEKAKNKVVNADCPDGHVPLPDNERKETLHMLKKNYEGLVNELNKLPIRSDTLRSQRRKMELEQELKKLEEGIKVFSRPKVFIKMDE</sequence>
<dbReference type="PROSITE" id="PS51665">
    <property type="entry name" value="ENKURIN"/>
    <property type="match status" value="1"/>
</dbReference>
<keyword evidence="5" id="KW-0966">Cell projection</keyword>
<feature type="region of interest" description="Disordered" evidence="6">
    <location>
        <begin position="82"/>
        <end position="184"/>
    </location>
</feature>
<dbReference type="EMBL" id="JAQQBS010000002">
    <property type="protein sequence ID" value="KAK0172629.1"/>
    <property type="molecule type" value="Genomic_DNA"/>
</dbReference>
<dbReference type="PANTHER" id="PTHR21490">
    <property type="entry name" value="ENKURIN-RELATED"/>
    <property type="match status" value="1"/>
</dbReference>
<keyword evidence="3" id="KW-0963">Cytoplasm</keyword>
<evidence type="ECO:0000256" key="6">
    <source>
        <dbReference type="SAM" id="MobiDB-lite"/>
    </source>
</evidence>
<reference evidence="8" key="1">
    <citation type="journal article" date="2023" name="bioRxiv">
        <title>Scaffold-level genome assemblies of two parasitoid biocontrol wasps reveal the parthenogenesis mechanism and an associated novel virus.</title>
        <authorList>
            <person name="Inwood S."/>
            <person name="Skelly J."/>
            <person name="Guhlin J."/>
            <person name="Harrop T."/>
            <person name="Goldson S."/>
            <person name="Dearden P."/>
        </authorList>
    </citation>
    <scope>NUCLEOTIDE SEQUENCE</scope>
    <source>
        <strain evidence="8">Irish</strain>
        <tissue evidence="8">Whole body</tissue>
    </source>
</reference>
<dbReference type="GO" id="GO:0005929">
    <property type="term" value="C:cilium"/>
    <property type="evidence" value="ECO:0007669"/>
    <property type="project" value="UniProtKB-SubCell"/>
</dbReference>
<gene>
    <name evidence="8" type="ORF">PV328_005926</name>
</gene>
<evidence type="ECO:0000313" key="9">
    <source>
        <dbReference type="Proteomes" id="UP001168990"/>
    </source>
</evidence>
<evidence type="ECO:0000259" key="7">
    <source>
        <dbReference type="PROSITE" id="PS51665"/>
    </source>
</evidence>
<accession>A0AA39KSZ9</accession>
<dbReference type="AlphaFoldDB" id="A0AA39KSZ9"/>
<protein>
    <recommendedName>
        <fullName evidence="7">Enkurin domain-containing protein</fullName>
    </recommendedName>
</protein>
<feature type="domain" description="Enkurin" evidence="7">
    <location>
        <begin position="282"/>
        <end position="374"/>
    </location>
</feature>
<proteinExistence type="predicted"/>
<dbReference type="InterPro" id="IPR027012">
    <property type="entry name" value="Enkurin_dom"/>
</dbReference>
<feature type="compositionally biased region" description="Polar residues" evidence="6">
    <location>
        <begin position="206"/>
        <end position="223"/>
    </location>
</feature>
<evidence type="ECO:0000313" key="8">
    <source>
        <dbReference type="EMBL" id="KAK0172629.1"/>
    </source>
</evidence>
<keyword evidence="9" id="KW-1185">Reference proteome</keyword>
<evidence type="ECO:0000256" key="4">
    <source>
        <dbReference type="ARBA" id="ARBA00023212"/>
    </source>
</evidence>
<dbReference type="Proteomes" id="UP001168990">
    <property type="component" value="Unassembled WGS sequence"/>
</dbReference>
<feature type="compositionally biased region" description="Basic residues" evidence="6">
    <location>
        <begin position="120"/>
        <end position="137"/>
    </location>
</feature>
<keyword evidence="4" id="KW-0206">Cytoskeleton</keyword>
<dbReference type="GO" id="GO:0005881">
    <property type="term" value="C:cytoplasmic microtubule"/>
    <property type="evidence" value="ECO:0007669"/>
    <property type="project" value="TreeGrafter"/>
</dbReference>
<evidence type="ECO:0000256" key="1">
    <source>
        <dbReference type="ARBA" id="ARBA00004138"/>
    </source>
</evidence>
<comment type="subcellular location">
    <subcellularLocation>
        <location evidence="1">Cell projection</location>
        <location evidence="1">Cilium</location>
    </subcellularLocation>
    <subcellularLocation>
        <location evidence="2">Cytoplasm</location>
        <location evidence="2">Cytoskeleton</location>
    </subcellularLocation>
</comment>
<feature type="region of interest" description="Disordered" evidence="6">
    <location>
        <begin position="200"/>
        <end position="237"/>
    </location>
</feature>
<evidence type="ECO:0000256" key="3">
    <source>
        <dbReference type="ARBA" id="ARBA00022490"/>
    </source>
</evidence>
<evidence type="ECO:0000256" key="2">
    <source>
        <dbReference type="ARBA" id="ARBA00004245"/>
    </source>
</evidence>
<reference evidence="8" key="2">
    <citation type="submission" date="2023-03" db="EMBL/GenBank/DDBJ databases">
        <authorList>
            <person name="Inwood S.N."/>
            <person name="Skelly J.G."/>
            <person name="Guhlin J."/>
            <person name="Harrop T.W.R."/>
            <person name="Goldson S.G."/>
            <person name="Dearden P.K."/>
        </authorList>
    </citation>
    <scope>NUCLEOTIDE SEQUENCE</scope>
    <source>
        <strain evidence="8">Irish</strain>
        <tissue evidence="8">Whole body</tissue>
    </source>
</reference>
<organism evidence="8 9">
    <name type="scientific">Microctonus aethiopoides</name>
    <dbReference type="NCBI Taxonomy" id="144406"/>
    <lineage>
        <taxon>Eukaryota</taxon>
        <taxon>Metazoa</taxon>
        <taxon>Ecdysozoa</taxon>
        <taxon>Arthropoda</taxon>
        <taxon>Hexapoda</taxon>
        <taxon>Insecta</taxon>
        <taxon>Pterygota</taxon>
        <taxon>Neoptera</taxon>
        <taxon>Endopterygota</taxon>
        <taxon>Hymenoptera</taxon>
        <taxon>Apocrita</taxon>
        <taxon>Ichneumonoidea</taxon>
        <taxon>Braconidae</taxon>
        <taxon>Euphorinae</taxon>
        <taxon>Microctonus</taxon>
    </lineage>
</organism>
<dbReference type="InterPro" id="IPR052102">
    <property type="entry name" value="Enkurin_domain-protein"/>
</dbReference>
<comment type="caution">
    <text evidence="8">The sequence shown here is derived from an EMBL/GenBank/DDBJ whole genome shotgun (WGS) entry which is preliminary data.</text>
</comment>
<evidence type="ECO:0000256" key="5">
    <source>
        <dbReference type="ARBA" id="ARBA00023273"/>
    </source>
</evidence>
<feature type="compositionally biased region" description="Low complexity" evidence="6">
    <location>
        <begin position="82"/>
        <end position="95"/>
    </location>
</feature>
<dbReference type="Pfam" id="PF13864">
    <property type="entry name" value="Enkurin"/>
    <property type="match status" value="1"/>
</dbReference>
<dbReference type="PANTHER" id="PTHR21490:SF2">
    <property type="entry name" value="ENKURIN DOMAIN-CONTAINING PROTEIN 1"/>
    <property type="match status" value="1"/>
</dbReference>